<keyword evidence="1" id="KW-0472">Membrane</keyword>
<dbReference type="Proteomes" id="UP001500432">
    <property type="component" value="Unassembled WGS sequence"/>
</dbReference>
<reference evidence="2 3" key="1">
    <citation type="journal article" date="2019" name="Int. J. Syst. Evol. Microbiol.">
        <title>The Global Catalogue of Microorganisms (GCM) 10K type strain sequencing project: providing services to taxonomists for standard genome sequencing and annotation.</title>
        <authorList>
            <consortium name="The Broad Institute Genomics Platform"/>
            <consortium name="The Broad Institute Genome Sequencing Center for Infectious Disease"/>
            <person name="Wu L."/>
            <person name="Ma J."/>
        </authorList>
    </citation>
    <scope>NUCLEOTIDE SEQUENCE [LARGE SCALE GENOMIC DNA]</scope>
    <source>
        <strain evidence="2 3">JCM 16034</strain>
    </source>
</reference>
<keyword evidence="1" id="KW-1133">Transmembrane helix</keyword>
<evidence type="ECO:0000313" key="2">
    <source>
        <dbReference type="EMBL" id="GAA2198286.1"/>
    </source>
</evidence>
<evidence type="ECO:0000256" key="1">
    <source>
        <dbReference type="SAM" id="Phobius"/>
    </source>
</evidence>
<gene>
    <name evidence="2" type="ORF">GCM10009849_10410</name>
</gene>
<dbReference type="RefSeq" id="WP_344298618.1">
    <property type="nucleotide sequence ID" value="NZ_BAAAQW010000003.1"/>
</dbReference>
<accession>A0ABN3BMZ5</accession>
<feature type="transmembrane region" description="Helical" evidence="1">
    <location>
        <begin position="67"/>
        <end position="85"/>
    </location>
</feature>
<dbReference type="EMBL" id="BAAAQW010000003">
    <property type="protein sequence ID" value="GAA2198286.1"/>
    <property type="molecule type" value="Genomic_DNA"/>
</dbReference>
<name>A0ABN3BMZ5_9MICC</name>
<comment type="caution">
    <text evidence="2">The sequence shown here is derived from an EMBL/GenBank/DDBJ whole genome shotgun (WGS) entry which is preliminary data.</text>
</comment>
<feature type="transmembrane region" description="Helical" evidence="1">
    <location>
        <begin position="31"/>
        <end position="55"/>
    </location>
</feature>
<sequence>METVWSLVIVVIVGVAAGLVVWAVDKRHSAYGIMLPIASAVASACILWIILVWAGTGYLTGLTWMPWVLPMAAAVAAAAAVPALVGRRRVKHDSEALTQLLRSFRA</sequence>
<keyword evidence="1" id="KW-0812">Transmembrane</keyword>
<evidence type="ECO:0000313" key="3">
    <source>
        <dbReference type="Proteomes" id="UP001500432"/>
    </source>
</evidence>
<proteinExistence type="predicted"/>
<organism evidence="2 3">
    <name type="scientific">Sinomonas flava</name>
    <dbReference type="NCBI Taxonomy" id="496857"/>
    <lineage>
        <taxon>Bacteria</taxon>
        <taxon>Bacillati</taxon>
        <taxon>Actinomycetota</taxon>
        <taxon>Actinomycetes</taxon>
        <taxon>Micrococcales</taxon>
        <taxon>Micrococcaceae</taxon>
        <taxon>Sinomonas</taxon>
    </lineage>
</organism>
<protein>
    <submittedName>
        <fullName evidence="2">Uncharacterized protein</fullName>
    </submittedName>
</protein>
<keyword evidence="3" id="KW-1185">Reference proteome</keyword>
<feature type="transmembrane region" description="Helical" evidence="1">
    <location>
        <begin position="6"/>
        <end position="24"/>
    </location>
</feature>